<comment type="similarity">
    <text evidence="7">Belongs to the HdrA family.</text>
</comment>
<gene>
    <name evidence="9" type="ORF">ACFQL7_21395</name>
</gene>
<dbReference type="InterPro" id="IPR036188">
    <property type="entry name" value="FAD/NAD-bd_sf"/>
</dbReference>
<accession>A0ABD5YSA7</accession>
<keyword evidence="7" id="KW-0274">FAD</keyword>
<dbReference type="GO" id="GO:0016491">
    <property type="term" value="F:oxidoreductase activity"/>
    <property type="evidence" value="ECO:0007669"/>
    <property type="project" value="UniProtKB-UniRule"/>
</dbReference>
<protein>
    <recommendedName>
        <fullName evidence="7">CoB--CoM heterodisulfide reductase iron-sulfur subunit A</fullName>
        <ecNumber evidence="7">1.8.-.-</ecNumber>
    </recommendedName>
</protein>
<comment type="subunit">
    <text evidence="7">The ferredoxin:CoB-CoM heterodisulfide reductase is composed of three subunits; HdrA, HdrB and HdrC.</text>
</comment>
<evidence type="ECO:0000313" key="9">
    <source>
        <dbReference type="EMBL" id="MFC7192108.1"/>
    </source>
</evidence>
<comment type="pathway">
    <text evidence="7">Cofactor metabolism; coenzyme M-coenzyme B heterodisulfide reduction; coenzyme B and coenzyme M from coenzyme M-coenzyme B heterodisulfide: step 1/1.</text>
</comment>
<dbReference type="EMBL" id="JBHTAX010000004">
    <property type="protein sequence ID" value="MFC7192108.1"/>
    <property type="molecule type" value="Genomic_DNA"/>
</dbReference>
<comment type="cofactor">
    <cofactor evidence="7">
        <name>[4Fe-4S] cluster</name>
        <dbReference type="ChEBI" id="CHEBI:49883"/>
    </cofactor>
</comment>
<dbReference type="InterPro" id="IPR039650">
    <property type="entry name" value="HdrA-like"/>
</dbReference>
<proteinExistence type="inferred from homology"/>
<dbReference type="Pfam" id="PF12831">
    <property type="entry name" value="FAD_oxidored"/>
    <property type="match status" value="1"/>
</dbReference>
<evidence type="ECO:0000256" key="5">
    <source>
        <dbReference type="ARBA" id="ARBA00023004"/>
    </source>
</evidence>
<comment type="cofactor">
    <cofactor evidence="7">
        <name>FAD</name>
        <dbReference type="ChEBI" id="CHEBI:57692"/>
    </cofactor>
</comment>
<organism evidence="9 10">
    <name type="scientific">Halocatena marina</name>
    <dbReference type="NCBI Taxonomy" id="2934937"/>
    <lineage>
        <taxon>Archaea</taxon>
        <taxon>Methanobacteriati</taxon>
        <taxon>Methanobacteriota</taxon>
        <taxon>Stenosarchaea group</taxon>
        <taxon>Halobacteria</taxon>
        <taxon>Halobacteriales</taxon>
        <taxon>Natronomonadaceae</taxon>
        <taxon>Halocatena</taxon>
    </lineage>
</organism>
<keyword evidence="3 7" id="KW-0479">Metal-binding</keyword>
<evidence type="ECO:0000256" key="1">
    <source>
        <dbReference type="ARBA" id="ARBA00022485"/>
    </source>
</evidence>
<evidence type="ECO:0000256" key="6">
    <source>
        <dbReference type="ARBA" id="ARBA00023014"/>
    </source>
</evidence>
<dbReference type="RefSeq" id="WP_264556471.1">
    <property type="nucleotide sequence ID" value="NZ_CP109980.1"/>
</dbReference>
<evidence type="ECO:0000256" key="7">
    <source>
        <dbReference type="RuleBase" id="RU366072"/>
    </source>
</evidence>
<dbReference type="Gene3D" id="3.50.50.60">
    <property type="entry name" value="FAD/NAD(P)-binding domain"/>
    <property type="match status" value="1"/>
</dbReference>
<keyword evidence="2 7" id="KW-0285">Flavoprotein</keyword>
<evidence type="ECO:0000256" key="4">
    <source>
        <dbReference type="ARBA" id="ARBA00023002"/>
    </source>
</evidence>
<dbReference type="GO" id="GO:0046872">
    <property type="term" value="F:metal ion binding"/>
    <property type="evidence" value="ECO:0007669"/>
    <property type="project" value="UniProtKB-KW"/>
</dbReference>
<comment type="function">
    <text evidence="7">Part of a complex that catalyzes the reversible reduction of CoM-S-S-CoB to the thiol-coenzymes H-S-CoM (coenzyme M) and H-S-CoB (coenzyme B).</text>
</comment>
<dbReference type="GO" id="GO:0051539">
    <property type="term" value="F:4 iron, 4 sulfur cluster binding"/>
    <property type="evidence" value="ECO:0007669"/>
    <property type="project" value="UniProtKB-UniRule"/>
</dbReference>
<dbReference type="EC" id="1.8.-.-" evidence="7"/>
<keyword evidence="5 7" id="KW-0408">Iron</keyword>
<evidence type="ECO:0000313" key="10">
    <source>
        <dbReference type="Proteomes" id="UP001596417"/>
    </source>
</evidence>
<dbReference type="GeneID" id="76201789"/>
<comment type="caution">
    <text evidence="9">The sequence shown here is derived from an EMBL/GenBank/DDBJ whole genome shotgun (WGS) entry which is preliminary data.</text>
</comment>
<dbReference type="AlphaFoldDB" id="A0ABD5YSA7"/>
<dbReference type="SUPFAM" id="SSF51905">
    <property type="entry name" value="FAD/NAD(P)-binding domain"/>
    <property type="match status" value="1"/>
</dbReference>
<keyword evidence="10" id="KW-1185">Reference proteome</keyword>
<feature type="region of interest" description="Disordered" evidence="8">
    <location>
        <begin position="200"/>
        <end position="224"/>
    </location>
</feature>
<sequence>MTRTHSAVVLGGTPGGIASAIRAAREGHDTLLLTYNQHLGGMMTGGLSYTDTMMKKPRAPLFTEFRAEVREHYRSEFGVESSDYDACEDGYISEPHVAETIFEALIEGESNLEVRRGYYPTHVERNGRTIKSLTVSSFDDDETLTVEAPVFIEATYEGDLLATAGVSYRLGRESRSEYNEQFAGELYTRTRGDRYYPQEAIGEGVDSTASDKRRGPLDTPTEQQQGKLDLIPHPAGISELYPKSTGVGDNRIQAYSYRLCLTNNPSKRVMPSQPEVYDPDDFQDSLEEVKRVGLRAFLRLRHLPNDKADMNTADLPGENYEYPEGDWETRDEIAARHRSHVLGLLYFLQHDDAVPDDIQAEANEWGLAADEFVDNNYFPFQLYIREARRLDGRYTFTENDARYAPNLDRPPIHHDSIAVAEYPLDSHACKPERQAGSHPEGHFFASQVTRPAHVPYRTVLPKEVDNLLVTVPLSASHVGYGSLRLEPTWLHIGESVGFAAAIALNTGTAPAKISVNQLQQTLAGNEVMLSFFNDHDVTDEEAWAPALQYLGTRGFFESFDAKPTEPLTKNIAAEWARTTVALLVDELDDPTRRARALADLSDSAPVTSGEFANQLESMVDYACTSADVQRVRAEFEFDQDTPLLRGEACRFIYRLLSGS</sequence>
<evidence type="ECO:0000256" key="2">
    <source>
        <dbReference type="ARBA" id="ARBA00022630"/>
    </source>
</evidence>
<evidence type="ECO:0000256" key="3">
    <source>
        <dbReference type="ARBA" id="ARBA00022723"/>
    </source>
</evidence>
<keyword evidence="6 7" id="KW-0411">Iron-sulfur</keyword>
<reference evidence="9 10" key="1">
    <citation type="journal article" date="2019" name="Int. J. Syst. Evol. Microbiol.">
        <title>The Global Catalogue of Microorganisms (GCM) 10K type strain sequencing project: providing services to taxonomists for standard genome sequencing and annotation.</title>
        <authorList>
            <consortium name="The Broad Institute Genomics Platform"/>
            <consortium name="The Broad Institute Genome Sequencing Center for Infectious Disease"/>
            <person name="Wu L."/>
            <person name="Ma J."/>
        </authorList>
    </citation>
    <scope>NUCLEOTIDE SEQUENCE [LARGE SCALE GENOMIC DNA]</scope>
    <source>
        <strain evidence="9 10">RDMS1</strain>
    </source>
</reference>
<dbReference type="PANTHER" id="PTHR43498">
    <property type="entry name" value="FERREDOXIN:COB-COM HETERODISULFIDE REDUCTASE SUBUNIT A"/>
    <property type="match status" value="1"/>
</dbReference>
<evidence type="ECO:0000256" key="8">
    <source>
        <dbReference type="SAM" id="MobiDB-lite"/>
    </source>
</evidence>
<dbReference type="Proteomes" id="UP001596417">
    <property type="component" value="Unassembled WGS sequence"/>
</dbReference>
<keyword evidence="4 7" id="KW-0560">Oxidoreductase</keyword>
<keyword evidence="1 7" id="KW-0004">4Fe-4S</keyword>
<name>A0ABD5YSA7_9EURY</name>
<dbReference type="PANTHER" id="PTHR43498:SF1">
    <property type="entry name" value="COB--COM HETERODISULFIDE REDUCTASE IRON-SULFUR SUBUNIT A"/>
    <property type="match status" value="1"/>
</dbReference>